<evidence type="ECO:0000313" key="4">
    <source>
        <dbReference type="Proteomes" id="UP000055590"/>
    </source>
</evidence>
<evidence type="ECO:0008006" key="5">
    <source>
        <dbReference type="Google" id="ProtNLM"/>
    </source>
</evidence>
<accession>A0A0K1PDY5</accession>
<keyword evidence="4" id="KW-1185">Reference proteome</keyword>
<dbReference type="RefSeq" id="WP_050725992.1">
    <property type="nucleotide sequence ID" value="NZ_CP012332.1"/>
</dbReference>
<dbReference type="InterPro" id="IPR016181">
    <property type="entry name" value="Acyl_CoA_acyltransferase"/>
</dbReference>
<dbReference type="AlphaFoldDB" id="A0A0K1PDY5"/>
<dbReference type="PANTHER" id="PTHR34815:SF2">
    <property type="entry name" value="N-ACETYLTRANSFERASE DOMAIN-CONTAINING PROTEIN"/>
    <property type="match status" value="1"/>
</dbReference>
<dbReference type="OrthoDB" id="5379561at2"/>
<dbReference type="Pfam" id="PF22998">
    <property type="entry name" value="GNAT_LYC1-like"/>
    <property type="match status" value="1"/>
</dbReference>
<dbReference type="PANTHER" id="PTHR34815">
    <property type="entry name" value="LYSINE ACETYLTRANSFERASE"/>
    <property type="match status" value="1"/>
</dbReference>
<dbReference type="Pfam" id="PF00583">
    <property type="entry name" value="Acetyltransf_1"/>
    <property type="match status" value="1"/>
</dbReference>
<dbReference type="Proteomes" id="UP000055590">
    <property type="component" value="Chromosome"/>
</dbReference>
<sequence length="312" mass="34683">MTLAIATDAQKKQRDRLTHAAWGQRLSLAEFRSREEQLRDHPWAREAMTTWFSIDEHGEPLASCETFRMRSVRQVDGGHIEGSTYAIASVYTEEALRGRGHARAMIEEVCTALQAKDPQAQSAILFSEVGASLYRRAGFRERPWRERLFAAEKGELPNGVALLGEAELAQALDALPLPDEPFVVWPTALQLDWHLERERAYARLMDRQRPKAVGATCGDATLLWAGDLKNGRLSVLVGCSPDPDDSKRLIRAAAAVAWNAGLNAVHVWEMPSIHLAGGEGFALDADDLPMVRPFTPDLAAQDWKSIPRALWV</sequence>
<dbReference type="KEGG" id="vin:AKJ08_2107"/>
<dbReference type="EMBL" id="CP012332">
    <property type="protein sequence ID" value="AKU91720.1"/>
    <property type="molecule type" value="Genomic_DNA"/>
</dbReference>
<feature type="domain" description="N-acetyltransferase" evidence="1">
    <location>
        <begin position="33"/>
        <end position="139"/>
    </location>
</feature>
<dbReference type="InterPro" id="IPR055100">
    <property type="entry name" value="GNAT_LYC1-like"/>
</dbReference>
<proteinExistence type="predicted"/>
<dbReference type="GO" id="GO:0016747">
    <property type="term" value="F:acyltransferase activity, transferring groups other than amino-acyl groups"/>
    <property type="evidence" value="ECO:0007669"/>
    <property type="project" value="InterPro"/>
</dbReference>
<dbReference type="Gene3D" id="3.40.630.30">
    <property type="match status" value="1"/>
</dbReference>
<feature type="domain" description="LYC1 C-terminal" evidence="2">
    <location>
        <begin position="181"/>
        <end position="272"/>
    </location>
</feature>
<dbReference type="STRING" id="1391653.AKJ08_2107"/>
<evidence type="ECO:0000313" key="3">
    <source>
        <dbReference type="EMBL" id="AKU91720.1"/>
    </source>
</evidence>
<name>A0A0K1PDY5_9BACT</name>
<organism evidence="3 4">
    <name type="scientific">Vulgatibacter incomptus</name>
    <dbReference type="NCBI Taxonomy" id="1391653"/>
    <lineage>
        <taxon>Bacteria</taxon>
        <taxon>Pseudomonadati</taxon>
        <taxon>Myxococcota</taxon>
        <taxon>Myxococcia</taxon>
        <taxon>Myxococcales</taxon>
        <taxon>Cystobacterineae</taxon>
        <taxon>Vulgatibacteraceae</taxon>
        <taxon>Vulgatibacter</taxon>
    </lineage>
</organism>
<evidence type="ECO:0000259" key="2">
    <source>
        <dbReference type="Pfam" id="PF22998"/>
    </source>
</evidence>
<gene>
    <name evidence="3" type="ORF">AKJ08_2107</name>
</gene>
<dbReference type="InterPro" id="IPR000182">
    <property type="entry name" value="GNAT_dom"/>
</dbReference>
<protein>
    <recommendedName>
        <fullName evidence="5">N-acetyltransferase domain-containing protein</fullName>
    </recommendedName>
</protein>
<dbReference type="SUPFAM" id="SSF55729">
    <property type="entry name" value="Acyl-CoA N-acyltransferases (Nat)"/>
    <property type="match status" value="1"/>
</dbReference>
<evidence type="ECO:0000259" key="1">
    <source>
        <dbReference type="Pfam" id="PF00583"/>
    </source>
</evidence>
<dbReference type="InterPro" id="IPR053013">
    <property type="entry name" value="LAT"/>
</dbReference>
<reference evidence="3 4" key="1">
    <citation type="submission" date="2015-08" db="EMBL/GenBank/DDBJ databases">
        <authorList>
            <person name="Babu N.S."/>
            <person name="Beckwith C.J."/>
            <person name="Beseler K.G."/>
            <person name="Brison A."/>
            <person name="Carone J.V."/>
            <person name="Caskin T.P."/>
            <person name="Diamond M."/>
            <person name="Durham M.E."/>
            <person name="Foxe J.M."/>
            <person name="Go M."/>
            <person name="Henderson B.A."/>
            <person name="Jones I.B."/>
            <person name="McGettigan J.A."/>
            <person name="Micheletti S.J."/>
            <person name="Nasrallah M.E."/>
            <person name="Ortiz D."/>
            <person name="Piller C.R."/>
            <person name="Privatt S.R."/>
            <person name="Schneider S.L."/>
            <person name="Sharp S."/>
            <person name="Smith T.C."/>
            <person name="Stanton J.D."/>
            <person name="Ullery H.E."/>
            <person name="Wilson R.J."/>
            <person name="Serrano M.G."/>
            <person name="Buck G."/>
            <person name="Lee V."/>
            <person name="Wang Y."/>
            <person name="Carvalho R."/>
            <person name="Voegtly L."/>
            <person name="Shi R."/>
            <person name="Duckworth R."/>
            <person name="Johnson A."/>
            <person name="Loviza R."/>
            <person name="Walstead R."/>
            <person name="Shah Z."/>
            <person name="Kiflezghi M."/>
            <person name="Wade K."/>
            <person name="Ball S.L."/>
            <person name="Bradley K.W."/>
            <person name="Asai D.J."/>
            <person name="Bowman C.A."/>
            <person name="Russell D.A."/>
            <person name="Pope W.H."/>
            <person name="Jacobs-Sera D."/>
            <person name="Hendrix R.W."/>
            <person name="Hatfull G.F."/>
        </authorList>
    </citation>
    <scope>NUCLEOTIDE SEQUENCE [LARGE SCALE GENOMIC DNA]</scope>
    <source>
        <strain evidence="3 4">DSM 27710</strain>
    </source>
</reference>